<reference evidence="2 3" key="1">
    <citation type="submission" date="2016-07" db="EMBL/GenBank/DDBJ databases">
        <title>Pervasive Adenine N6-methylation of Active Genes in Fungi.</title>
        <authorList>
            <consortium name="DOE Joint Genome Institute"/>
            <person name="Mondo S.J."/>
            <person name="Dannebaum R.O."/>
            <person name="Kuo R.C."/>
            <person name="Labutti K."/>
            <person name="Haridas S."/>
            <person name="Kuo A."/>
            <person name="Salamov A."/>
            <person name="Ahrendt S.R."/>
            <person name="Lipzen A."/>
            <person name="Sullivan W."/>
            <person name="Andreopoulos W.B."/>
            <person name="Clum A."/>
            <person name="Lindquist E."/>
            <person name="Daum C."/>
            <person name="Ramamoorthy G.K."/>
            <person name="Gryganskyi A."/>
            <person name="Culley D."/>
            <person name="Magnuson J.K."/>
            <person name="James T.Y."/>
            <person name="O'Malley M.A."/>
            <person name="Stajich J.E."/>
            <person name="Spatafora J.W."/>
            <person name="Visel A."/>
            <person name="Grigoriev I.V."/>
        </authorList>
    </citation>
    <scope>NUCLEOTIDE SEQUENCE [LARGE SCALE GENOMIC DNA]</scope>
    <source>
        <strain evidence="2 3">NRRL 1336</strain>
    </source>
</reference>
<accession>A0A1X2IUC1</accession>
<keyword evidence="3" id="KW-1185">Reference proteome</keyword>
<evidence type="ECO:0000313" key="2">
    <source>
        <dbReference type="EMBL" id="ORZ22362.1"/>
    </source>
</evidence>
<dbReference type="AlphaFoldDB" id="A0A1X2IUC1"/>
<dbReference type="OrthoDB" id="2387215at2759"/>
<organism evidence="2 3">
    <name type="scientific">Absidia repens</name>
    <dbReference type="NCBI Taxonomy" id="90262"/>
    <lineage>
        <taxon>Eukaryota</taxon>
        <taxon>Fungi</taxon>
        <taxon>Fungi incertae sedis</taxon>
        <taxon>Mucoromycota</taxon>
        <taxon>Mucoromycotina</taxon>
        <taxon>Mucoromycetes</taxon>
        <taxon>Mucorales</taxon>
        <taxon>Cunninghamellaceae</taxon>
        <taxon>Absidia</taxon>
    </lineage>
</organism>
<feature type="chain" id="PRO_5012778384" evidence="1">
    <location>
        <begin position="22"/>
        <end position="112"/>
    </location>
</feature>
<gene>
    <name evidence="2" type="ORF">BCR42DRAFT_433694</name>
</gene>
<dbReference type="EMBL" id="MCGE01000004">
    <property type="protein sequence ID" value="ORZ22362.1"/>
    <property type="molecule type" value="Genomic_DNA"/>
</dbReference>
<evidence type="ECO:0000256" key="1">
    <source>
        <dbReference type="SAM" id="SignalP"/>
    </source>
</evidence>
<feature type="signal peptide" evidence="1">
    <location>
        <begin position="1"/>
        <end position="21"/>
    </location>
</feature>
<name>A0A1X2IUC1_9FUNG</name>
<keyword evidence="1" id="KW-0732">Signal</keyword>
<comment type="caution">
    <text evidence="2">The sequence shown here is derived from an EMBL/GenBank/DDBJ whole genome shotgun (WGS) entry which is preliminary data.</text>
</comment>
<protein>
    <submittedName>
        <fullName evidence="2">Uncharacterized protein</fullName>
    </submittedName>
</protein>
<evidence type="ECO:0000313" key="3">
    <source>
        <dbReference type="Proteomes" id="UP000193560"/>
    </source>
</evidence>
<sequence>MKLLLVFFAVIQLCLSSVAEAGLILHDQWKVGGSHSISWNRSDYTQADTVSIFVEEDRSFSLGHAQALDGKLNFIVPKELAKFSGQEIHITAVFRRNFHLFNVESASVRVSS</sequence>
<proteinExistence type="predicted"/>
<dbReference type="Proteomes" id="UP000193560">
    <property type="component" value="Unassembled WGS sequence"/>
</dbReference>